<reference evidence="1" key="1">
    <citation type="submission" date="2021-01" db="EMBL/GenBank/DDBJ databases">
        <authorList>
            <consortium name="Genoscope - CEA"/>
            <person name="William W."/>
        </authorList>
    </citation>
    <scope>NUCLEOTIDE SEQUENCE</scope>
</reference>
<accession>A0A8S1RSK1</accession>
<protein>
    <submittedName>
        <fullName evidence="1">Uncharacterized protein</fullName>
    </submittedName>
</protein>
<dbReference type="Proteomes" id="UP000692954">
    <property type="component" value="Unassembled WGS sequence"/>
</dbReference>
<evidence type="ECO:0000313" key="2">
    <source>
        <dbReference type="Proteomes" id="UP000692954"/>
    </source>
</evidence>
<sequence>MLRQLALNDGKASFDKLQLQLDQLREVQFVDTIIINTSRESLPQILTGQHSDESFQFELIKQMYFNYDYSEHKFKEATKTYLLPSIYPAAPIQKQKILTKICKEYKESIGFKWKDSDLNFYSNPHTDIFNKCDLMEFLSDFTQKFHFKLKLFLMKRSTIE</sequence>
<name>A0A8S1RSK1_9CILI</name>
<proteinExistence type="predicted"/>
<organism evidence="1 2">
    <name type="scientific">Paramecium sonneborni</name>
    <dbReference type="NCBI Taxonomy" id="65129"/>
    <lineage>
        <taxon>Eukaryota</taxon>
        <taxon>Sar</taxon>
        <taxon>Alveolata</taxon>
        <taxon>Ciliophora</taxon>
        <taxon>Intramacronucleata</taxon>
        <taxon>Oligohymenophorea</taxon>
        <taxon>Peniculida</taxon>
        <taxon>Parameciidae</taxon>
        <taxon>Paramecium</taxon>
    </lineage>
</organism>
<dbReference type="AlphaFoldDB" id="A0A8S1RSK1"/>
<gene>
    <name evidence="1" type="ORF">PSON_ATCC_30995.1.T2680019</name>
</gene>
<dbReference type="EMBL" id="CAJJDN010000268">
    <property type="protein sequence ID" value="CAD8130192.1"/>
    <property type="molecule type" value="Genomic_DNA"/>
</dbReference>
<keyword evidence="2" id="KW-1185">Reference proteome</keyword>
<comment type="caution">
    <text evidence="1">The sequence shown here is derived from an EMBL/GenBank/DDBJ whole genome shotgun (WGS) entry which is preliminary data.</text>
</comment>
<evidence type="ECO:0000313" key="1">
    <source>
        <dbReference type="EMBL" id="CAD8130192.1"/>
    </source>
</evidence>